<dbReference type="PANTHER" id="PTHR43308:SF5">
    <property type="entry name" value="S-LAYER PROTEIN _ PEPTIDOGLYCAN ENDO-BETA-N-ACETYLGLUCOSAMINIDASE"/>
    <property type="match status" value="1"/>
</dbReference>
<dbReference type="Pfam" id="PF00395">
    <property type="entry name" value="SLH"/>
    <property type="match status" value="3"/>
</dbReference>
<dbReference type="EMBL" id="CP145892">
    <property type="protein sequence ID" value="WWP19379.1"/>
    <property type="molecule type" value="Genomic_DNA"/>
</dbReference>
<dbReference type="GeneID" id="93478451"/>
<evidence type="ECO:0000259" key="4">
    <source>
        <dbReference type="PROSITE" id="PS51272"/>
    </source>
</evidence>
<dbReference type="RefSeq" id="WP_338706876.1">
    <property type="nucleotide sequence ID" value="NZ_CP145892.1"/>
</dbReference>
<feature type="domain" description="SLH" evidence="4">
    <location>
        <begin position="551"/>
        <end position="610"/>
    </location>
</feature>
<dbReference type="Gene3D" id="3.80.10.10">
    <property type="entry name" value="Ribonuclease Inhibitor"/>
    <property type="match status" value="1"/>
</dbReference>
<gene>
    <name evidence="5" type="ORF">V6668_23260</name>
</gene>
<evidence type="ECO:0000256" key="1">
    <source>
        <dbReference type="ARBA" id="ARBA00004196"/>
    </source>
</evidence>
<dbReference type="InterPro" id="IPR042229">
    <property type="entry name" value="Listeria/Bacterioides_rpt_sf"/>
</dbReference>
<dbReference type="InterPro" id="IPR013378">
    <property type="entry name" value="InlB-like_B-rpt"/>
</dbReference>
<feature type="chain" id="PRO_5044817112" evidence="3">
    <location>
        <begin position="23"/>
        <end position="675"/>
    </location>
</feature>
<sequence length="675" mass="73703">MKKASIFVFALLMFLVPWGQMAMYAEPNKEKDFITSANAHGITINDYVGTSKDVIIPETIGGQPVTSIGEKAFYSDHLTSVVIPHTVFTIGERAFEINQLTSIVIPETVTTIGDLAFAYNRLTSVVIPDSVSTIGNSTFTNNQLASVVIPETVMSIGNSAFTNNKLTTVVIPENVSTIGYWAFASNQLTSIVIPNRVSSIGHATFMDNQLTSVVIPDSVSSIGAMAFADNRLATIFIPASVLSIGFLAFDGNSSLIITGFDPSEAQNFANFYSIPFQKLNMVVSFDSNGGTPVAVTQATYGQTIVPPTQPTKDEFLFEGWYMDSIYSLPWDFARDTVTGDITLYAKWTSSVTTASKYTNKENPISALTVSFDSQGGSPVSSTITRNNQAIAPPTQPSKSGFSFDGWYIDSALSLPWNFDRDTVSRDITLYAKWVKTDSSENHGGSPSFWTSSSITDASSQEPDTGTELKTEPKLKVEPEPKVPTISLTPVVFSDISTHWARLMIESIAARGLITGYPDATFRPNQPILRKHMAGIVNGAFELPIIRKATPFEDVEPTHPYFEAISQLQEVGLIDGFHISNGLNDFFHPDAVLTRAEAAKILVLALDLPLIQTSSFEDVPSSHWAHDYIATLAETRMVVGYHGQFRPDDSLTRAELAALIYRSIPTEQTTGSQLRY</sequence>
<dbReference type="NCBIfam" id="TIGR02543">
    <property type="entry name" value="List_Bact_rpt"/>
    <property type="match status" value="2"/>
</dbReference>
<dbReference type="Pfam" id="PF09479">
    <property type="entry name" value="Flg_new"/>
    <property type="match status" value="2"/>
</dbReference>
<organism evidence="5 6">
    <name type="scientific">Paenibacillus amylolyticus</name>
    <dbReference type="NCBI Taxonomy" id="1451"/>
    <lineage>
        <taxon>Bacteria</taxon>
        <taxon>Bacillati</taxon>
        <taxon>Bacillota</taxon>
        <taxon>Bacilli</taxon>
        <taxon>Bacillales</taxon>
        <taxon>Paenibacillaceae</taxon>
        <taxon>Paenibacillus</taxon>
    </lineage>
</organism>
<feature type="signal peptide" evidence="3">
    <location>
        <begin position="1"/>
        <end position="22"/>
    </location>
</feature>
<feature type="compositionally biased region" description="Polar residues" evidence="2">
    <location>
        <begin position="441"/>
        <end position="463"/>
    </location>
</feature>
<feature type="domain" description="SLH" evidence="4">
    <location>
        <begin position="611"/>
        <end position="673"/>
    </location>
</feature>
<dbReference type="Pfam" id="PF13306">
    <property type="entry name" value="LRR_5"/>
    <property type="match status" value="1"/>
</dbReference>
<protein>
    <submittedName>
        <fullName evidence="5">Leucine-rich repeat protein</fullName>
    </submittedName>
</protein>
<accession>A0ABD8APB0</accession>
<dbReference type="AlphaFoldDB" id="A0ABD8APB0"/>
<evidence type="ECO:0000313" key="6">
    <source>
        <dbReference type="Proteomes" id="UP001364764"/>
    </source>
</evidence>
<evidence type="ECO:0000313" key="5">
    <source>
        <dbReference type="EMBL" id="WWP19379.1"/>
    </source>
</evidence>
<keyword evidence="3" id="KW-0732">Signal</keyword>
<comment type="subcellular location">
    <subcellularLocation>
        <location evidence="1">Cell envelope</location>
    </subcellularLocation>
</comment>
<name>A0ABD8APB0_PAEAM</name>
<dbReference type="Proteomes" id="UP001364764">
    <property type="component" value="Chromosome"/>
</dbReference>
<reference evidence="5 6" key="1">
    <citation type="submission" date="2024-02" db="EMBL/GenBank/DDBJ databases">
        <title>Complete sequences of two Paenibacillus sp. strains and one Lysinibacillus strain isolated from the environment on STAA medium highlight biotechnological potential.</title>
        <authorList>
            <person name="Attere S.A."/>
            <person name="Piche L.C."/>
            <person name="Intertaglia L."/>
            <person name="Lami R."/>
            <person name="Charette S.J."/>
            <person name="Vincent A.T."/>
        </authorList>
    </citation>
    <scope>NUCLEOTIDE SEQUENCE [LARGE SCALE GENOMIC DNA]</scope>
    <source>
        <strain evidence="5 6">Y5S-7</strain>
    </source>
</reference>
<dbReference type="InterPro" id="IPR001119">
    <property type="entry name" value="SLH_dom"/>
</dbReference>
<dbReference type="PANTHER" id="PTHR43308">
    <property type="entry name" value="OUTER MEMBRANE PROTEIN ALPHA-RELATED"/>
    <property type="match status" value="1"/>
</dbReference>
<feature type="compositionally biased region" description="Basic and acidic residues" evidence="2">
    <location>
        <begin position="466"/>
        <end position="477"/>
    </location>
</feature>
<feature type="region of interest" description="Disordered" evidence="2">
    <location>
        <begin position="437"/>
        <end position="477"/>
    </location>
</feature>
<dbReference type="Gene3D" id="2.60.40.4270">
    <property type="entry name" value="Listeria-Bacteroides repeat domain"/>
    <property type="match status" value="2"/>
</dbReference>
<dbReference type="PROSITE" id="PS51272">
    <property type="entry name" value="SLH"/>
    <property type="match status" value="3"/>
</dbReference>
<dbReference type="InterPro" id="IPR026906">
    <property type="entry name" value="LRR_5"/>
</dbReference>
<evidence type="ECO:0000256" key="2">
    <source>
        <dbReference type="SAM" id="MobiDB-lite"/>
    </source>
</evidence>
<dbReference type="InterPro" id="IPR032675">
    <property type="entry name" value="LRR_dom_sf"/>
</dbReference>
<dbReference type="InterPro" id="IPR051465">
    <property type="entry name" value="Cell_Envelope_Struct_Comp"/>
</dbReference>
<feature type="domain" description="SLH" evidence="4">
    <location>
        <begin position="487"/>
        <end position="550"/>
    </location>
</feature>
<proteinExistence type="predicted"/>
<dbReference type="GO" id="GO:0030313">
    <property type="term" value="C:cell envelope"/>
    <property type="evidence" value="ECO:0007669"/>
    <property type="project" value="UniProtKB-SubCell"/>
</dbReference>
<evidence type="ECO:0000256" key="3">
    <source>
        <dbReference type="SAM" id="SignalP"/>
    </source>
</evidence>